<protein>
    <submittedName>
        <fullName evidence="1">Uncharacterized protein</fullName>
    </submittedName>
</protein>
<comment type="caution">
    <text evidence="1">The sequence shown here is derived from an EMBL/GenBank/DDBJ whole genome shotgun (WGS) entry which is preliminary data.</text>
</comment>
<proteinExistence type="predicted"/>
<sequence length="255" mass="28055">PYAIIEAFQAKQAIPYLDEAIQAAMNRSARSVAMKIGKTYVTTLGKEVGGELIQEVIQIGAEDIAQEMGGAGLDVDAIYIQQRMYRMLTTAKESAKAMALLPAPGAAWNVGVEMAVNQNLMEEDAANSMKREGYRQEVTTEDQIAELDEDQRDAISGIVEDLGLSLGEAVEMLQNFNHNEFQLQSMDDRVVKHNVEDAIDAVDVVEDGTEIQGLADHSKLKKAFKKGSEFVHNYGIRHARIRNIIKSLDGEENGV</sequence>
<organism evidence="1">
    <name type="scientific">marine sediment metagenome</name>
    <dbReference type="NCBI Taxonomy" id="412755"/>
    <lineage>
        <taxon>unclassified sequences</taxon>
        <taxon>metagenomes</taxon>
        <taxon>ecological metagenomes</taxon>
    </lineage>
</organism>
<evidence type="ECO:0000313" key="1">
    <source>
        <dbReference type="EMBL" id="GAG16502.1"/>
    </source>
</evidence>
<dbReference type="EMBL" id="BARS01039219">
    <property type="protein sequence ID" value="GAG16502.1"/>
    <property type="molecule type" value="Genomic_DNA"/>
</dbReference>
<feature type="non-terminal residue" evidence="1">
    <location>
        <position position="1"/>
    </location>
</feature>
<feature type="non-terminal residue" evidence="1">
    <location>
        <position position="255"/>
    </location>
</feature>
<accession>X0VZK2</accession>
<dbReference type="AlphaFoldDB" id="X0VZK2"/>
<gene>
    <name evidence="1" type="ORF">S01H1_59919</name>
</gene>
<reference evidence="1" key="1">
    <citation type="journal article" date="2014" name="Front. Microbiol.">
        <title>High frequency of phylogenetically diverse reductive dehalogenase-homologous genes in deep subseafloor sedimentary metagenomes.</title>
        <authorList>
            <person name="Kawai M."/>
            <person name="Futagami T."/>
            <person name="Toyoda A."/>
            <person name="Takaki Y."/>
            <person name="Nishi S."/>
            <person name="Hori S."/>
            <person name="Arai W."/>
            <person name="Tsubouchi T."/>
            <person name="Morono Y."/>
            <person name="Uchiyama I."/>
            <person name="Ito T."/>
            <person name="Fujiyama A."/>
            <person name="Inagaki F."/>
            <person name="Takami H."/>
        </authorList>
    </citation>
    <scope>NUCLEOTIDE SEQUENCE</scope>
    <source>
        <strain evidence="1">Expedition CK06-06</strain>
    </source>
</reference>
<name>X0VZK2_9ZZZZ</name>